<protein>
    <recommendedName>
        <fullName evidence="3">Baseplate protein J-like domain-containing protein</fullName>
    </recommendedName>
</protein>
<proteinExistence type="predicted"/>
<evidence type="ECO:0000313" key="1">
    <source>
        <dbReference type="EMBL" id="HJG96377.1"/>
    </source>
</evidence>
<comment type="caution">
    <text evidence="1">The sequence shown here is derived from an EMBL/GenBank/DDBJ whole genome shotgun (WGS) entry which is preliminary data.</text>
</comment>
<dbReference type="EMBL" id="DYUB01000155">
    <property type="protein sequence ID" value="HJG96377.1"/>
    <property type="molecule type" value="Genomic_DNA"/>
</dbReference>
<organism evidence="1 2">
    <name type="scientific">Romboutsia timonensis</name>
    <dbReference type="NCBI Taxonomy" id="1776391"/>
    <lineage>
        <taxon>Bacteria</taxon>
        <taxon>Bacillati</taxon>
        <taxon>Bacillota</taxon>
        <taxon>Clostridia</taxon>
        <taxon>Peptostreptococcales</taxon>
        <taxon>Peptostreptococcaceae</taxon>
        <taxon>Romboutsia</taxon>
    </lineage>
</organism>
<evidence type="ECO:0000313" key="2">
    <source>
        <dbReference type="Proteomes" id="UP000776700"/>
    </source>
</evidence>
<dbReference type="Proteomes" id="UP000776700">
    <property type="component" value="Unassembled WGS sequence"/>
</dbReference>
<reference evidence="1" key="2">
    <citation type="submission" date="2021-09" db="EMBL/GenBank/DDBJ databases">
        <authorList>
            <person name="Gilroy R."/>
        </authorList>
    </citation>
    <scope>NUCLEOTIDE SEQUENCE</scope>
    <source>
        <strain evidence="1">1277</strain>
    </source>
</reference>
<accession>A0A921MZV4</accession>
<name>A0A921MZV4_9FIRM</name>
<sequence length="266" mass="30794">MNRFEESYTSLKDKFYSLSKIDIAKGTVMDMIFKSFAYVISEAHELIEKNKKPYLFTSQKEDELDSTGYFLQCPRLADETDENYLYRLMKWTQRNATNNIDAIDDKIKTLSFSSSGNYVPLTDGVGTATVYLIPYKYEEDYIKNTLAEAEEVLSKVISPGTIVEYMVPQPISVKLVCYLDVRDNSDSKYIQREATKVIKEYINNIAPGERLMLGKINNMVLDIDGVEYFNVVQIYLNDKESTAFEILQTVSSKMLYDEIIWWEVDK</sequence>
<dbReference type="AlphaFoldDB" id="A0A921MZV4"/>
<reference evidence="1" key="1">
    <citation type="journal article" date="2021" name="PeerJ">
        <title>Extensive microbial diversity within the chicken gut microbiome revealed by metagenomics and culture.</title>
        <authorList>
            <person name="Gilroy R."/>
            <person name="Ravi A."/>
            <person name="Getino M."/>
            <person name="Pursley I."/>
            <person name="Horton D.L."/>
            <person name="Alikhan N.F."/>
            <person name="Baker D."/>
            <person name="Gharbi K."/>
            <person name="Hall N."/>
            <person name="Watson M."/>
            <person name="Adriaenssens E.M."/>
            <person name="Foster-Nyarko E."/>
            <person name="Jarju S."/>
            <person name="Secka A."/>
            <person name="Antonio M."/>
            <person name="Oren A."/>
            <person name="Chaudhuri R.R."/>
            <person name="La Ragione R."/>
            <person name="Hildebrand F."/>
            <person name="Pallen M.J."/>
        </authorList>
    </citation>
    <scope>NUCLEOTIDE SEQUENCE</scope>
    <source>
        <strain evidence="1">1277</strain>
    </source>
</reference>
<gene>
    <name evidence="1" type="ORF">K8V90_04655</name>
</gene>
<evidence type="ECO:0008006" key="3">
    <source>
        <dbReference type="Google" id="ProtNLM"/>
    </source>
</evidence>